<organism evidence="2 3">
    <name type="scientific">Galdieria sulphuraria</name>
    <name type="common">Red alga</name>
    <dbReference type="NCBI Taxonomy" id="130081"/>
    <lineage>
        <taxon>Eukaryota</taxon>
        <taxon>Rhodophyta</taxon>
        <taxon>Bangiophyceae</taxon>
        <taxon>Galdieriales</taxon>
        <taxon>Galdieriaceae</taxon>
        <taxon>Galdieria</taxon>
    </lineage>
</organism>
<dbReference type="EMBL" id="KB454495">
    <property type="protein sequence ID" value="EME31040.1"/>
    <property type="molecule type" value="Genomic_DNA"/>
</dbReference>
<dbReference type="RefSeq" id="XP_005707560.1">
    <property type="nucleotide sequence ID" value="XM_005707503.1"/>
</dbReference>
<dbReference type="Gramene" id="EME31040">
    <property type="protein sequence ID" value="EME31040"/>
    <property type="gene ID" value="Gasu_17980"/>
</dbReference>
<reference evidence="3" key="1">
    <citation type="journal article" date="2013" name="Science">
        <title>Gene transfer from bacteria and archaea facilitated evolution of an extremophilic eukaryote.</title>
        <authorList>
            <person name="Schonknecht G."/>
            <person name="Chen W.H."/>
            <person name="Ternes C.M."/>
            <person name="Barbier G.G."/>
            <person name="Shrestha R.P."/>
            <person name="Stanke M."/>
            <person name="Brautigam A."/>
            <person name="Baker B.J."/>
            <person name="Banfield J.F."/>
            <person name="Garavito R.M."/>
            <person name="Carr K."/>
            <person name="Wilkerson C."/>
            <person name="Rensing S.A."/>
            <person name="Gagneul D."/>
            <person name="Dickenson N.E."/>
            <person name="Oesterhelt C."/>
            <person name="Lercher M.J."/>
            <person name="Weber A.P."/>
        </authorList>
    </citation>
    <scope>NUCLEOTIDE SEQUENCE [LARGE SCALE GENOMIC DNA]</scope>
    <source>
        <strain evidence="3">074W</strain>
    </source>
</reference>
<proteinExistence type="predicted"/>
<dbReference type="OrthoDB" id="60860at2759"/>
<feature type="region of interest" description="Disordered" evidence="1">
    <location>
        <begin position="40"/>
        <end position="65"/>
    </location>
</feature>
<evidence type="ECO:0000313" key="3">
    <source>
        <dbReference type="Proteomes" id="UP000030680"/>
    </source>
</evidence>
<dbReference type="Proteomes" id="UP000030680">
    <property type="component" value="Unassembled WGS sequence"/>
</dbReference>
<evidence type="ECO:0000256" key="1">
    <source>
        <dbReference type="SAM" id="MobiDB-lite"/>
    </source>
</evidence>
<keyword evidence="3" id="KW-1185">Reference proteome</keyword>
<dbReference type="KEGG" id="gsl:Gasu_17980"/>
<dbReference type="AlphaFoldDB" id="M2X3P3"/>
<sequence>MSSNKRIRETVEMESNNSKISKSCLYENTSTALLKLQQNSHPFGKTEPTSTTSHSLLENSQPNIPQPNLTNNTLERYFQVSYECTSSLETHKEPTPNNCICTYSSCVICLGSHSTYYQTCERCFRNICNFCSRRCDECIGVFCMFCSIVNYQYRFERTQCMDCQNIGGV</sequence>
<accession>M2X3P3</accession>
<gene>
    <name evidence="2" type="ORF">Gasu_17980</name>
</gene>
<evidence type="ECO:0000313" key="2">
    <source>
        <dbReference type="EMBL" id="EME31040.1"/>
    </source>
</evidence>
<name>M2X3P3_GALSU</name>
<protein>
    <submittedName>
        <fullName evidence="2">Uncharacterized protein</fullName>
    </submittedName>
</protein>
<dbReference type="GeneID" id="17089725"/>